<reference evidence="4 5" key="1">
    <citation type="journal article" date="2019" name="Int. J. Syst. Evol. Microbiol.">
        <title>The Global Catalogue of Microorganisms (GCM) 10K type strain sequencing project: providing services to taxonomists for standard genome sequencing and annotation.</title>
        <authorList>
            <consortium name="The Broad Institute Genomics Platform"/>
            <consortium name="The Broad Institute Genome Sequencing Center for Infectious Disease"/>
            <person name="Wu L."/>
            <person name="Ma J."/>
        </authorList>
    </citation>
    <scope>NUCLEOTIDE SEQUENCE [LARGE SCALE GENOMIC DNA]</scope>
    <source>
        <strain evidence="4 5">CGMCC 1.3240</strain>
    </source>
</reference>
<comment type="similarity">
    <text evidence="1">Belongs to the glycosyl hydrolase 15 family.</text>
</comment>
<evidence type="ECO:0000256" key="1">
    <source>
        <dbReference type="ARBA" id="ARBA00006188"/>
    </source>
</evidence>
<sequence length="609" mass="68298">MDFTPISRHGLIGDGSTCALVAEDGTIDWWCVPNLDSPSVFGRLLDPGMGGFSIEPVSPATSSQRYEPDTNVLHTEFETESGAITVTDFIPKAEDGPSRVQSIYRRVTCEEGPVTVQTVFEPRFDYARADTVLEENGEAIIADGETERLQFASESPLRVDDDRAIGHETLEAGDVRWSVAQHDGETAPDPSEGEAVLETTVDYWTDWVGRENGMLADVIEDRWVDAVVRSGLVLKLLMQEETGAICAAPTTSLPETLGGVRNWDYRYNWIRDSKLTVQALYALGKRDEAHAYFEWFLDLCESGPEELQPIYGLRGELDLEEELLEEHTGYRYSKPVRIGNAAADQHQGDIYGSIVQGIYETLHYDEDLDEEGWRLVEAVVDYTCEIWDEPGEGIWEFRDEPRHHVHSKLMCWIALERGIEIAELDDREAPLERWREVREEIREAILERGYSEEAGAFVQHFDTDEHLDASTLLIPISGFLPADDERVQNTIDAILADLTSEEGFVYRYKRDDGLPGEEGAFVLCSFWLVDALALSGRIEEAEEIFETLLDHANPLGLFAEEIEPGTGTFLGNFPQAFSHIGLINSAIYLSVAKEEEIEAEGGEFSTYFG</sequence>
<evidence type="ECO:0000313" key="5">
    <source>
        <dbReference type="Proteomes" id="UP001596312"/>
    </source>
</evidence>
<evidence type="ECO:0000259" key="3">
    <source>
        <dbReference type="Pfam" id="PF19291"/>
    </source>
</evidence>
<proteinExistence type="inferred from homology"/>
<dbReference type="Pfam" id="PF00723">
    <property type="entry name" value="Glyco_hydro_15"/>
    <property type="match status" value="1"/>
</dbReference>
<dbReference type="AlphaFoldDB" id="A0ABD5UZ42"/>
<organism evidence="4 5">
    <name type="scientific">Halalkalicoccus tibetensis</name>
    <dbReference type="NCBI Taxonomy" id="175632"/>
    <lineage>
        <taxon>Archaea</taxon>
        <taxon>Methanobacteriati</taxon>
        <taxon>Methanobacteriota</taxon>
        <taxon>Stenosarchaea group</taxon>
        <taxon>Halobacteria</taxon>
        <taxon>Halobacteriales</taxon>
        <taxon>Halococcaceae</taxon>
        <taxon>Halalkalicoccus</taxon>
    </lineage>
</organism>
<evidence type="ECO:0000313" key="4">
    <source>
        <dbReference type="EMBL" id="MFC6904099.1"/>
    </source>
</evidence>
<dbReference type="Gene3D" id="1.50.10.10">
    <property type="match status" value="1"/>
</dbReference>
<dbReference type="SUPFAM" id="SSF48208">
    <property type="entry name" value="Six-hairpin glycosidases"/>
    <property type="match status" value="1"/>
</dbReference>
<gene>
    <name evidence="4" type="ORF">ACFQGH_02665</name>
</gene>
<accession>A0ABD5UZ42</accession>
<keyword evidence="5" id="KW-1185">Reference proteome</keyword>
<dbReference type="PANTHER" id="PTHR31616:SF0">
    <property type="entry name" value="GLUCAN 1,4-ALPHA-GLUCOSIDASE"/>
    <property type="match status" value="1"/>
</dbReference>
<dbReference type="InterPro" id="IPR011613">
    <property type="entry name" value="GH15-like"/>
</dbReference>
<dbReference type="GO" id="GO:0004553">
    <property type="term" value="F:hydrolase activity, hydrolyzing O-glycosyl compounds"/>
    <property type="evidence" value="ECO:0007669"/>
    <property type="project" value="UniProtKB-ARBA"/>
</dbReference>
<dbReference type="EMBL" id="JBHSXQ010000001">
    <property type="protein sequence ID" value="MFC6904099.1"/>
    <property type="molecule type" value="Genomic_DNA"/>
</dbReference>
<feature type="domain" description="Trehalase-like N-terminal" evidence="3">
    <location>
        <begin position="4"/>
        <end position="148"/>
    </location>
</feature>
<dbReference type="InterPro" id="IPR008928">
    <property type="entry name" value="6-hairpin_glycosidase_sf"/>
</dbReference>
<feature type="domain" description="GH15-like" evidence="2">
    <location>
        <begin position="225"/>
        <end position="585"/>
    </location>
</feature>
<comment type="caution">
    <text evidence="4">The sequence shown here is derived from an EMBL/GenBank/DDBJ whole genome shotgun (WGS) entry which is preliminary data.</text>
</comment>
<dbReference type="Proteomes" id="UP001596312">
    <property type="component" value="Unassembled WGS sequence"/>
</dbReference>
<name>A0ABD5UZ42_9EURY</name>
<evidence type="ECO:0000259" key="2">
    <source>
        <dbReference type="Pfam" id="PF00723"/>
    </source>
</evidence>
<dbReference type="Pfam" id="PF19291">
    <property type="entry name" value="TREH_N"/>
    <property type="match status" value="1"/>
</dbReference>
<dbReference type="InterPro" id="IPR012341">
    <property type="entry name" value="6hp_glycosidase-like_sf"/>
</dbReference>
<dbReference type="RefSeq" id="WP_340602610.1">
    <property type="nucleotide sequence ID" value="NZ_JBBMXV010000001.1"/>
</dbReference>
<keyword evidence="4" id="KW-0378">Hydrolase</keyword>
<dbReference type="InterPro" id="IPR045582">
    <property type="entry name" value="Trehalase-like_N"/>
</dbReference>
<protein>
    <submittedName>
        <fullName evidence="4">Glycoside hydrolase family 15 protein</fullName>
    </submittedName>
</protein>
<dbReference type="PANTHER" id="PTHR31616">
    <property type="entry name" value="TREHALASE"/>
    <property type="match status" value="1"/>
</dbReference>